<dbReference type="InterPro" id="IPR042070">
    <property type="entry name" value="PucR_C-HTH_sf"/>
</dbReference>
<dbReference type="InterPro" id="IPR025736">
    <property type="entry name" value="PucR_C-HTH_dom"/>
</dbReference>
<dbReference type="Proteomes" id="UP000031563">
    <property type="component" value="Unassembled WGS sequence"/>
</dbReference>
<dbReference type="InterPro" id="IPR041522">
    <property type="entry name" value="CdaR_GGDEF"/>
</dbReference>
<evidence type="ECO:0000259" key="3">
    <source>
        <dbReference type="Pfam" id="PF13556"/>
    </source>
</evidence>
<protein>
    <submittedName>
        <fullName evidence="5">Regulator of polyketide synthase expression</fullName>
    </submittedName>
</protein>
<dbReference type="InterPro" id="IPR012914">
    <property type="entry name" value="PucR_dom"/>
</dbReference>
<dbReference type="STRING" id="1221996.QY95_04007"/>
<dbReference type="SUPFAM" id="SSF46689">
    <property type="entry name" value="Homeodomain-like"/>
    <property type="match status" value="1"/>
</dbReference>
<evidence type="ECO:0000256" key="1">
    <source>
        <dbReference type="ARBA" id="ARBA00006754"/>
    </source>
</evidence>
<dbReference type="Pfam" id="PF17853">
    <property type="entry name" value="GGDEF_2"/>
    <property type="match status" value="1"/>
</dbReference>
<proteinExistence type="inferred from homology"/>
<dbReference type="RefSeq" id="WP_039234547.1">
    <property type="nucleotide sequence ID" value="NZ_JWIQ02000048.1"/>
</dbReference>
<comment type="caution">
    <text evidence="5">The sequence shown here is derived from an EMBL/GenBank/DDBJ whole genome shotgun (WGS) entry which is preliminary data.</text>
</comment>
<gene>
    <name evidence="5" type="ORF">QY95_04007</name>
</gene>
<organism evidence="5 6">
    <name type="scientific">Bacillus thermotolerans</name>
    <name type="common">Quasibacillus thermotolerans</name>
    <dbReference type="NCBI Taxonomy" id="1221996"/>
    <lineage>
        <taxon>Bacteria</taxon>
        <taxon>Bacillati</taxon>
        <taxon>Bacillota</taxon>
        <taxon>Bacilli</taxon>
        <taxon>Bacillales</taxon>
        <taxon>Bacillaceae</taxon>
        <taxon>Bacillus</taxon>
    </lineage>
</organism>
<dbReference type="Pfam" id="PF07905">
    <property type="entry name" value="PucR"/>
    <property type="match status" value="1"/>
</dbReference>
<reference evidence="5" key="1">
    <citation type="submission" date="2015-02" db="EMBL/GenBank/DDBJ databases">
        <title>Genome Assembly of Bacillaceae bacterium MTCC 8252.</title>
        <authorList>
            <person name="Verma A."/>
            <person name="Khatri I."/>
            <person name="Mual P."/>
            <person name="Subramanian S."/>
            <person name="Krishnamurthi S."/>
        </authorList>
    </citation>
    <scope>NUCLEOTIDE SEQUENCE [LARGE SCALE GENOMIC DNA]</scope>
    <source>
        <strain evidence="5">MTCC 8252</strain>
    </source>
</reference>
<name>A0A0F5HMJ7_BACTR</name>
<dbReference type="Pfam" id="PF13556">
    <property type="entry name" value="HTH_30"/>
    <property type="match status" value="1"/>
</dbReference>
<accession>A0A0F5HMJ7</accession>
<dbReference type="Gene3D" id="1.10.10.2840">
    <property type="entry name" value="PucR C-terminal helix-turn-helix domain"/>
    <property type="match status" value="1"/>
</dbReference>
<evidence type="ECO:0000259" key="2">
    <source>
        <dbReference type="Pfam" id="PF07905"/>
    </source>
</evidence>
<dbReference type="AlphaFoldDB" id="A0A0F5HMJ7"/>
<accession>A0A0F5HKP9</accession>
<dbReference type="InterPro" id="IPR009057">
    <property type="entry name" value="Homeodomain-like_sf"/>
</dbReference>
<dbReference type="EMBL" id="JWIR02000087">
    <property type="protein sequence ID" value="KKB34265.1"/>
    <property type="molecule type" value="Genomic_DNA"/>
</dbReference>
<keyword evidence="6" id="KW-1185">Reference proteome</keyword>
<evidence type="ECO:0000313" key="5">
    <source>
        <dbReference type="EMBL" id="KKB34265.1"/>
    </source>
</evidence>
<feature type="domain" description="Purine catabolism PurC-like" evidence="2">
    <location>
        <begin position="7"/>
        <end position="125"/>
    </location>
</feature>
<feature type="domain" description="PucR C-terminal helix-turn-helix" evidence="3">
    <location>
        <begin position="484"/>
        <end position="542"/>
    </location>
</feature>
<dbReference type="PANTHER" id="PTHR33744">
    <property type="entry name" value="CARBOHYDRATE DIACID REGULATOR"/>
    <property type="match status" value="1"/>
</dbReference>
<evidence type="ECO:0000259" key="4">
    <source>
        <dbReference type="Pfam" id="PF17853"/>
    </source>
</evidence>
<evidence type="ECO:0000313" key="6">
    <source>
        <dbReference type="Proteomes" id="UP000031563"/>
    </source>
</evidence>
<dbReference type="InterPro" id="IPR051448">
    <property type="entry name" value="CdaR-like_regulators"/>
</dbReference>
<dbReference type="PANTHER" id="PTHR33744:SF1">
    <property type="entry name" value="DNA-BINDING TRANSCRIPTIONAL ACTIVATOR ADER"/>
    <property type="match status" value="1"/>
</dbReference>
<dbReference type="OrthoDB" id="142218at2"/>
<comment type="similarity">
    <text evidence="1">Belongs to the CdaR family.</text>
</comment>
<feature type="domain" description="CdaR GGDEF-like" evidence="4">
    <location>
        <begin position="301"/>
        <end position="431"/>
    </location>
</feature>
<sequence>MYLNVQDIAQLSILKPATVKTGRDVLDQRTVEWVSVIEGPVENFVRENEFVLTTGIGCREDPEVLLEFVKDVYKSGASALAIATGRHVFDIPEPILRFAEEKKFIMIDIPWDIRFADIIQEVMVKLNHLKQEELNASKDIHQTLIDMILAGDTLDKLIGYIEAELRQPLLVLNKRGDPVAGSADIGRVFTLSKQLTAYQAEGEPPHPLEGKMRSARLEGEQLFHFPIQTNGMHEGDLFMLTPEDFQCGPLPLTIIEYTIIAIALWFSRNHVLKEAEYNRKNEFLLDLAKGKSLSDGYKSFRADSLHMDIHRPYECIVGYMENEGALMEQGTHAKPVWVEKMMPSIQEELVHLSTGFHRRMLVANDGRMLIIYLEHTERSTSDTANQLIDLVERRFHQLIPGAIFSWGIGKHNDGFMCFSQSFERAKAALDMGRKQRGIGQRFHFEETRMNRLLLNLSLNEEVQDVAISTIAPLLDYDRKREMDLIHTFTIYNKNGGNVSQTARELKLHRQSLLYRLRKIESLTGLTLIDPDALFLLEFSIKIWSTGRIPEEKLERFRNK</sequence>